<dbReference type="RefSeq" id="WP_066312196.1">
    <property type="nucleotide sequence ID" value="NZ_LQRT01000005.1"/>
</dbReference>
<sequence length="331" mass="37359">MNNTATYISELLYRYECVILPGFGAFLTRRQSATIEEATHSFYPPKKLISFNSQLKNNDGLLANYIAAAENISYTDAVAKIQRYVLSLKEQIGQGKRITLDKIGSFYSSVEDTLQFEPLDDVNYLSEAFGLSSFVSPAIKREVEITREVYKEEVEAIEEAVPLTFTPEKRREQPYLQYAAIAVVVLGLGGFFGLNQVSNQNITYNDTQNNEADIEVKHRIQEATFEISNPLPAINLVVSKEESLKNSTTSESISEKYHIIAGAFRIASNADNKVQKLISKGYDNARLIGKNKYGLHQVVYQSYSNRIEALQALRKIKKEQSPKAWMLVQEL</sequence>
<comment type="caution">
    <text evidence="3">The sequence shown here is derived from an EMBL/GenBank/DDBJ whole genome shotgun (WGS) entry which is preliminary data.</text>
</comment>
<evidence type="ECO:0000313" key="4">
    <source>
        <dbReference type="Proteomes" id="UP000076715"/>
    </source>
</evidence>
<accession>A0A162CS65</accession>
<feature type="transmembrane region" description="Helical" evidence="1">
    <location>
        <begin position="175"/>
        <end position="194"/>
    </location>
</feature>
<gene>
    <name evidence="3" type="ORF">AWE51_22025</name>
</gene>
<feature type="domain" description="SPOR" evidence="2">
    <location>
        <begin position="251"/>
        <end position="329"/>
    </location>
</feature>
<evidence type="ECO:0000259" key="2">
    <source>
        <dbReference type="PROSITE" id="PS51724"/>
    </source>
</evidence>
<organism evidence="3 4">
    <name type="scientific">Aquimarina aggregata</name>
    <dbReference type="NCBI Taxonomy" id="1642818"/>
    <lineage>
        <taxon>Bacteria</taxon>
        <taxon>Pseudomonadati</taxon>
        <taxon>Bacteroidota</taxon>
        <taxon>Flavobacteriia</taxon>
        <taxon>Flavobacteriales</taxon>
        <taxon>Flavobacteriaceae</taxon>
        <taxon>Aquimarina</taxon>
    </lineage>
</organism>
<dbReference type="Pfam" id="PF18174">
    <property type="entry name" value="HU-CCDC81_bac_1"/>
    <property type="match status" value="1"/>
</dbReference>
<dbReference type="OrthoDB" id="653949at2"/>
<dbReference type="SUPFAM" id="SSF110997">
    <property type="entry name" value="Sporulation related repeat"/>
    <property type="match status" value="1"/>
</dbReference>
<keyword evidence="4" id="KW-1185">Reference proteome</keyword>
<dbReference type="Pfam" id="PF05036">
    <property type="entry name" value="SPOR"/>
    <property type="match status" value="1"/>
</dbReference>
<dbReference type="AlphaFoldDB" id="A0A162CS65"/>
<protein>
    <recommendedName>
        <fullName evidence="2">SPOR domain-containing protein</fullName>
    </recommendedName>
</protein>
<keyword evidence="1" id="KW-1133">Transmembrane helix</keyword>
<dbReference type="InterPro" id="IPR040495">
    <property type="entry name" value="HU-CCDC81_bac_1"/>
</dbReference>
<evidence type="ECO:0000313" key="3">
    <source>
        <dbReference type="EMBL" id="KZS41384.1"/>
    </source>
</evidence>
<dbReference type="Gene3D" id="3.30.70.1070">
    <property type="entry name" value="Sporulation related repeat"/>
    <property type="match status" value="1"/>
</dbReference>
<evidence type="ECO:0000256" key="1">
    <source>
        <dbReference type="SAM" id="Phobius"/>
    </source>
</evidence>
<dbReference type="PROSITE" id="PS51724">
    <property type="entry name" value="SPOR"/>
    <property type="match status" value="1"/>
</dbReference>
<dbReference type="STRING" id="1642818.AWE51_22025"/>
<name>A0A162CS65_9FLAO</name>
<dbReference type="Proteomes" id="UP000076715">
    <property type="component" value="Unassembled WGS sequence"/>
</dbReference>
<reference evidence="3 4" key="1">
    <citation type="submission" date="2016-01" db="EMBL/GenBank/DDBJ databases">
        <title>The draft genome sequence of Aquimarina sp. RZW4-3-2.</title>
        <authorList>
            <person name="Wang Y."/>
        </authorList>
    </citation>
    <scope>NUCLEOTIDE SEQUENCE [LARGE SCALE GENOMIC DNA]</scope>
    <source>
        <strain evidence="3 4">RZW4-3-2</strain>
    </source>
</reference>
<dbReference type="InterPro" id="IPR007730">
    <property type="entry name" value="SPOR-like_dom"/>
</dbReference>
<dbReference type="InterPro" id="IPR041268">
    <property type="entry name" value="HU-CCDC81_bac_2"/>
</dbReference>
<dbReference type="InterPro" id="IPR036680">
    <property type="entry name" value="SPOR-like_sf"/>
</dbReference>
<proteinExistence type="predicted"/>
<keyword evidence="1" id="KW-0472">Membrane</keyword>
<dbReference type="Pfam" id="PF18175">
    <property type="entry name" value="HU-CCDC81_bac_2"/>
    <property type="match status" value="1"/>
</dbReference>
<keyword evidence="1" id="KW-0812">Transmembrane</keyword>
<dbReference type="GO" id="GO:0042834">
    <property type="term" value="F:peptidoglycan binding"/>
    <property type="evidence" value="ECO:0007669"/>
    <property type="project" value="InterPro"/>
</dbReference>
<dbReference type="EMBL" id="LQRT01000005">
    <property type="protein sequence ID" value="KZS41384.1"/>
    <property type="molecule type" value="Genomic_DNA"/>
</dbReference>